<keyword evidence="2" id="KW-1185">Reference proteome</keyword>
<gene>
    <name evidence="1" type="ORF">LOK49_LG11G01988</name>
</gene>
<sequence>MTTKAGDGGEIFVVTSLGSGHLFPCIELCKRISSRNYITTLVLPSNLLPSLPSSFHHHPLLRIAQISPFQFGPPTSHPDPARHQAVLDLQTHLSAAHRRPLCAVVDFQVGWTTPIFSTFNVPVVSFFTFGASAAAMEWGAWKSDAGTLTPGESRTIPGLPAEMSLKYDLKLRRGGGGGGGGGGGPTPGHQPPWVAAIEGSIGLMFNTCDDLERPFLDYLTNQIGLPVWGVGPLLPDQYWNSPSGSLIRDSAIRQTKRETNCTEEEVIQWLDSKPRGSVLYASFGSETGPTMEEYPKLAGALEDSTHPFIWVIQPGSGLPKFPGDGQVVSGGSEGYFPHGLASKVGDRGMIIKGWAPQLLILSHRSTGGFLSHCGWNSTAEAIGRGVPFLAWPMRGDQIYNAKLVVNHLKIGCMALREDSSEVVKNDILEGIDKLMGDRKIHKRAEAISAKFECGFPASSEAALDAFRDFINQKTT</sequence>
<evidence type="ECO:0000313" key="2">
    <source>
        <dbReference type="Proteomes" id="UP001060215"/>
    </source>
</evidence>
<evidence type="ECO:0000313" key="1">
    <source>
        <dbReference type="EMBL" id="KAI7995304.1"/>
    </source>
</evidence>
<reference evidence="1 2" key="1">
    <citation type="journal article" date="2022" name="Plant J.">
        <title>Chromosome-level genome of Camellia lanceoleosa provides a valuable resource for understanding genome evolution and self-incompatibility.</title>
        <authorList>
            <person name="Gong W."/>
            <person name="Xiao S."/>
            <person name="Wang L."/>
            <person name="Liao Z."/>
            <person name="Chang Y."/>
            <person name="Mo W."/>
            <person name="Hu G."/>
            <person name="Li W."/>
            <person name="Zhao G."/>
            <person name="Zhu H."/>
            <person name="Hu X."/>
            <person name="Ji K."/>
            <person name="Xiang X."/>
            <person name="Song Q."/>
            <person name="Yuan D."/>
            <person name="Jin S."/>
            <person name="Zhang L."/>
        </authorList>
    </citation>
    <scope>NUCLEOTIDE SEQUENCE [LARGE SCALE GENOMIC DNA]</scope>
    <source>
        <strain evidence="1">SQ_2022a</strain>
    </source>
</reference>
<comment type="caution">
    <text evidence="1">The sequence shown here is derived from an EMBL/GenBank/DDBJ whole genome shotgun (WGS) entry which is preliminary data.</text>
</comment>
<dbReference type="EMBL" id="CM045769">
    <property type="protein sequence ID" value="KAI7995304.1"/>
    <property type="molecule type" value="Genomic_DNA"/>
</dbReference>
<organism evidence="1 2">
    <name type="scientific">Camellia lanceoleosa</name>
    <dbReference type="NCBI Taxonomy" id="1840588"/>
    <lineage>
        <taxon>Eukaryota</taxon>
        <taxon>Viridiplantae</taxon>
        <taxon>Streptophyta</taxon>
        <taxon>Embryophyta</taxon>
        <taxon>Tracheophyta</taxon>
        <taxon>Spermatophyta</taxon>
        <taxon>Magnoliopsida</taxon>
        <taxon>eudicotyledons</taxon>
        <taxon>Gunneridae</taxon>
        <taxon>Pentapetalae</taxon>
        <taxon>asterids</taxon>
        <taxon>Ericales</taxon>
        <taxon>Theaceae</taxon>
        <taxon>Camellia</taxon>
    </lineage>
</organism>
<dbReference type="Proteomes" id="UP001060215">
    <property type="component" value="Chromosome 12"/>
</dbReference>
<name>A0ACC0G336_9ERIC</name>
<protein>
    <submittedName>
        <fullName evidence="1">Scopoletin glucosyltransferase</fullName>
    </submittedName>
</protein>
<proteinExistence type="predicted"/>
<accession>A0ACC0G336</accession>